<proteinExistence type="inferred from homology"/>
<evidence type="ECO:0000259" key="9">
    <source>
        <dbReference type="Pfam" id="PF05649"/>
    </source>
</evidence>
<gene>
    <name evidence="10" type="ORF">ANCCAN_26045</name>
</gene>
<dbReference type="InterPro" id="IPR008753">
    <property type="entry name" value="Peptidase_M13_N"/>
</dbReference>
<keyword evidence="3" id="KW-0645">Protease</keyword>
<protein>
    <submittedName>
        <fullName evidence="10">Peptidase family M13</fullName>
    </submittedName>
</protein>
<dbReference type="PRINTS" id="PR00786">
    <property type="entry name" value="NEPRILYSIN"/>
</dbReference>
<accession>A0A368F814</accession>
<dbReference type="EMBL" id="JOJR01002869">
    <property type="protein sequence ID" value="RCN28212.1"/>
    <property type="molecule type" value="Genomic_DNA"/>
</dbReference>
<reference evidence="10 11" key="1">
    <citation type="submission" date="2014-10" db="EMBL/GenBank/DDBJ databases">
        <title>Draft genome of the hookworm Ancylostoma caninum.</title>
        <authorList>
            <person name="Mitreva M."/>
        </authorList>
    </citation>
    <scope>NUCLEOTIDE SEQUENCE [LARGE SCALE GENOMIC DNA]</scope>
    <source>
        <strain evidence="10 11">Baltimore</strain>
    </source>
</reference>
<name>A0A368F814_ANCCA</name>
<comment type="similarity">
    <text evidence="2">Belongs to the peptidase M13 family.</text>
</comment>
<dbReference type="OrthoDB" id="5827041at2759"/>
<dbReference type="Pfam" id="PF01431">
    <property type="entry name" value="Peptidase_M13"/>
    <property type="match status" value="1"/>
</dbReference>
<dbReference type="GO" id="GO:0046872">
    <property type="term" value="F:metal ion binding"/>
    <property type="evidence" value="ECO:0007669"/>
    <property type="project" value="UniProtKB-KW"/>
</dbReference>
<dbReference type="GO" id="GO:0005886">
    <property type="term" value="C:plasma membrane"/>
    <property type="evidence" value="ECO:0007669"/>
    <property type="project" value="TreeGrafter"/>
</dbReference>
<dbReference type="InterPro" id="IPR000718">
    <property type="entry name" value="Peptidase_M13"/>
</dbReference>
<keyword evidence="6" id="KW-0862">Zinc</keyword>
<keyword evidence="7" id="KW-0482">Metalloprotease</keyword>
<organism evidence="10 11">
    <name type="scientific">Ancylostoma caninum</name>
    <name type="common">Dog hookworm</name>
    <dbReference type="NCBI Taxonomy" id="29170"/>
    <lineage>
        <taxon>Eukaryota</taxon>
        <taxon>Metazoa</taxon>
        <taxon>Ecdysozoa</taxon>
        <taxon>Nematoda</taxon>
        <taxon>Chromadorea</taxon>
        <taxon>Rhabditida</taxon>
        <taxon>Rhabditina</taxon>
        <taxon>Rhabditomorpha</taxon>
        <taxon>Strongyloidea</taxon>
        <taxon>Ancylostomatidae</taxon>
        <taxon>Ancylostomatinae</taxon>
        <taxon>Ancylostoma</taxon>
    </lineage>
</organism>
<evidence type="ECO:0000256" key="3">
    <source>
        <dbReference type="ARBA" id="ARBA00022670"/>
    </source>
</evidence>
<dbReference type="STRING" id="29170.A0A368F814"/>
<evidence type="ECO:0000259" key="8">
    <source>
        <dbReference type="Pfam" id="PF01431"/>
    </source>
</evidence>
<dbReference type="Gene3D" id="3.40.390.10">
    <property type="entry name" value="Collagenase (Catalytic Domain)"/>
    <property type="match status" value="2"/>
</dbReference>
<evidence type="ECO:0000256" key="7">
    <source>
        <dbReference type="ARBA" id="ARBA00023049"/>
    </source>
</evidence>
<evidence type="ECO:0000256" key="4">
    <source>
        <dbReference type="ARBA" id="ARBA00022723"/>
    </source>
</evidence>
<keyword evidence="11" id="KW-1185">Reference proteome</keyword>
<dbReference type="InterPro" id="IPR024079">
    <property type="entry name" value="MetalloPept_cat_dom_sf"/>
</dbReference>
<dbReference type="Pfam" id="PF05649">
    <property type="entry name" value="Peptidase_M13_N"/>
    <property type="match status" value="1"/>
</dbReference>
<keyword evidence="4" id="KW-0479">Metal-binding</keyword>
<evidence type="ECO:0000256" key="5">
    <source>
        <dbReference type="ARBA" id="ARBA00022801"/>
    </source>
</evidence>
<dbReference type="PROSITE" id="PS51885">
    <property type="entry name" value="NEPRILYSIN"/>
    <property type="match status" value="1"/>
</dbReference>
<dbReference type="Proteomes" id="UP000252519">
    <property type="component" value="Unassembled WGS sequence"/>
</dbReference>
<feature type="domain" description="Peptidase M13 C-terminal" evidence="8">
    <location>
        <begin position="254"/>
        <end position="314"/>
    </location>
</feature>
<sequence>MEPGQYANMSRDYAGFDKEKLVNYLFMRLLLSNAQYLPTYASSFREMPEEPLVLGRKRRNIHFSKADTLADTQANCAKVANELMMFANGRVFVDYVYPDEKYKDIIRSSAGGVMHNIIHAFQSMVDQLDWMSEATKRKAIEKSMNIITNIAFPDWIMDNAKLDLYYKSITFDPTKENYYDIWTKLTIFNIEAQYKHLTMATADYEEFLMPPGIVNAWYQPELNTITFPAGILRPPYFHPDWPASIKYGGIGLIAGNVWCEKRRVDDRLYQQLMVDPHSPAMYRVFGTLQNYPAFRVAFNCPLNSRYAPKDHCNVWVPNYMP</sequence>
<comment type="cofactor">
    <cofactor evidence="1">
        <name>Zn(2+)</name>
        <dbReference type="ChEBI" id="CHEBI:29105"/>
    </cofactor>
</comment>
<evidence type="ECO:0000256" key="6">
    <source>
        <dbReference type="ARBA" id="ARBA00022833"/>
    </source>
</evidence>
<dbReference type="InterPro" id="IPR018497">
    <property type="entry name" value="Peptidase_M13_C"/>
</dbReference>
<comment type="caution">
    <text evidence="10">The sequence shown here is derived from an EMBL/GenBank/DDBJ whole genome shotgun (WGS) entry which is preliminary data.</text>
</comment>
<dbReference type="GO" id="GO:0016485">
    <property type="term" value="P:protein processing"/>
    <property type="evidence" value="ECO:0007669"/>
    <property type="project" value="TreeGrafter"/>
</dbReference>
<dbReference type="AlphaFoldDB" id="A0A368F814"/>
<keyword evidence="5" id="KW-0378">Hydrolase</keyword>
<dbReference type="PANTHER" id="PTHR11733:SF240">
    <property type="entry name" value="GH14155P-RELATED"/>
    <property type="match status" value="1"/>
</dbReference>
<feature type="domain" description="Peptidase M13 N-terminal" evidence="9">
    <location>
        <begin position="3"/>
        <end position="153"/>
    </location>
</feature>
<dbReference type="SUPFAM" id="SSF55486">
    <property type="entry name" value="Metalloproteases ('zincins'), catalytic domain"/>
    <property type="match status" value="1"/>
</dbReference>
<dbReference type="GO" id="GO:0004222">
    <property type="term" value="F:metalloendopeptidase activity"/>
    <property type="evidence" value="ECO:0007669"/>
    <property type="project" value="InterPro"/>
</dbReference>
<evidence type="ECO:0000256" key="1">
    <source>
        <dbReference type="ARBA" id="ARBA00001947"/>
    </source>
</evidence>
<evidence type="ECO:0000256" key="2">
    <source>
        <dbReference type="ARBA" id="ARBA00007357"/>
    </source>
</evidence>
<evidence type="ECO:0000313" key="10">
    <source>
        <dbReference type="EMBL" id="RCN28212.1"/>
    </source>
</evidence>
<dbReference type="PANTHER" id="PTHR11733">
    <property type="entry name" value="ZINC METALLOPROTEASE FAMILY M13 NEPRILYSIN-RELATED"/>
    <property type="match status" value="1"/>
</dbReference>
<evidence type="ECO:0000313" key="11">
    <source>
        <dbReference type="Proteomes" id="UP000252519"/>
    </source>
</evidence>